<sequence length="220" mass="23182">MRSLISLPALLTTALILTACGDEDKKAEQKDPAPEKTVEQAAKTPAPTPAPKEEPAATAESDGKNLDMTPAEALENMQRDAGKVADKAEELAGKATDAAKSAAASLSNAISGGDATKGETVFKKCKACHTAEQGGKNKVGPNLFGVVGRKAGTVADFKYSKGMQALDLTWDTGLIATYVENPTTFLRDQTGDAKAKSKMTFKLKDEQDRKDVAAYLATFK</sequence>
<dbReference type="PROSITE" id="PS51257">
    <property type="entry name" value="PROKAR_LIPOPROTEIN"/>
    <property type="match status" value="1"/>
</dbReference>
<gene>
    <name evidence="10" type="ORF">GCM10011332_22970</name>
</gene>
<keyword evidence="5 6" id="KW-0408">Iron</keyword>
<dbReference type="EMBL" id="BMHV01000016">
    <property type="protein sequence ID" value="GGF68187.1"/>
    <property type="molecule type" value="Genomic_DNA"/>
</dbReference>
<organism evidence="10 11">
    <name type="scientific">Terasakiella brassicae</name>
    <dbReference type="NCBI Taxonomy" id="1634917"/>
    <lineage>
        <taxon>Bacteria</taxon>
        <taxon>Pseudomonadati</taxon>
        <taxon>Pseudomonadota</taxon>
        <taxon>Alphaproteobacteria</taxon>
        <taxon>Rhodospirillales</taxon>
        <taxon>Terasakiellaceae</taxon>
        <taxon>Terasakiella</taxon>
    </lineage>
</organism>
<dbReference type="SUPFAM" id="SSF46626">
    <property type="entry name" value="Cytochrome c"/>
    <property type="match status" value="1"/>
</dbReference>
<keyword evidence="2 6" id="KW-0349">Heme</keyword>
<dbReference type="Gene3D" id="1.10.760.10">
    <property type="entry name" value="Cytochrome c-like domain"/>
    <property type="match status" value="1"/>
</dbReference>
<comment type="caution">
    <text evidence="10">The sequence shown here is derived from an EMBL/GenBank/DDBJ whole genome shotgun (WGS) entry which is preliminary data.</text>
</comment>
<dbReference type="PROSITE" id="PS51007">
    <property type="entry name" value="CYTC"/>
    <property type="match status" value="1"/>
</dbReference>
<name>A0A917FD90_9PROT</name>
<feature type="compositionally biased region" description="Basic and acidic residues" evidence="7">
    <location>
        <begin position="23"/>
        <end position="38"/>
    </location>
</feature>
<dbReference type="InterPro" id="IPR002327">
    <property type="entry name" value="Cyt_c_1A/1B"/>
</dbReference>
<evidence type="ECO:0000256" key="6">
    <source>
        <dbReference type="PROSITE-ProRule" id="PRU00433"/>
    </source>
</evidence>
<keyword evidence="3 6" id="KW-0479">Metal-binding</keyword>
<dbReference type="AlphaFoldDB" id="A0A917FD90"/>
<keyword evidence="8" id="KW-0732">Signal</keyword>
<evidence type="ECO:0000259" key="9">
    <source>
        <dbReference type="PROSITE" id="PS51007"/>
    </source>
</evidence>
<dbReference type="InterPro" id="IPR036909">
    <property type="entry name" value="Cyt_c-like_dom_sf"/>
</dbReference>
<feature type="chain" id="PRO_5037127256" description="Cytochrome c domain-containing protein" evidence="8">
    <location>
        <begin position="20"/>
        <end position="220"/>
    </location>
</feature>
<dbReference type="GO" id="GO:0046872">
    <property type="term" value="F:metal ion binding"/>
    <property type="evidence" value="ECO:0007669"/>
    <property type="project" value="UniProtKB-KW"/>
</dbReference>
<evidence type="ECO:0000256" key="8">
    <source>
        <dbReference type="SAM" id="SignalP"/>
    </source>
</evidence>
<evidence type="ECO:0000313" key="10">
    <source>
        <dbReference type="EMBL" id="GGF68187.1"/>
    </source>
</evidence>
<evidence type="ECO:0000313" key="11">
    <source>
        <dbReference type="Proteomes" id="UP000632498"/>
    </source>
</evidence>
<evidence type="ECO:0000256" key="3">
    <source>
        <dbReference type="ARBA" id="ARBA00022723"/>
    </source>
</evidence>
<reference evidence="10" key="2">
    <citation type="submission" date="2020-09" db="EMBL/GenBank/DDBJ databases">
        <authorList>
            <person name="Sun Q."/>
            <person name="Zhou Y."/>
        </authorList>
    </citation>
    <scope>NUCLEOTIDE SEQUENCE</scope>
    <source>
        <strain evidence="10">CGMCC 1.15254</strain>
    </source>
</reference>
<keyword evidence="4" id="KW-0249">Electron transport</keyword>
<feature type="domain" description="Cytochrome c" evidence="9">
    <location>
        <begin position="113"/>
        <end position="220"/>
    </location>
</feature>
<evidence type="ECO:0000256" key="4">
    <source>
        <dbReference type="ARBA" id="ARBA00022982"/>
    </source>
</evidence>
<reference evidence="10" key="1">
    <citation type="journal article" date="2014" name="Int. J. Syst. Evol. Microbiol.">
        <title>Complete genome sequence of Corynebacterium casei LMG S-19264T (=DSM 44701T), isolated from a smear-ripened cheese.</title>
        <authorList>
            <consortium name="US DOE Joint Genome Institute (JGI-PGF)"/>
            <person name="Walter F."/>
            <person name="Albersmeier A."/>
            <person name="Kalinowski J."/>
            <person name="Ruckert C."/>
        </authorList>
    </citation>
    <scope>NUCLEOTIDE SEQUENCE</scope>
    <source>
        <strain evidence="10">CGMCC 1.15254</strain>
    </source>
</reference>
<dbReference type="GO" id="GO:0009055">
    <property type="term" value="F:electron transfer activity"/>
    <property type="evidence" value="ECO:0007669"/>
    <property type="project" value="InterPro"/>
</dbReference>
<dbReference type="InterPro" id="IPR009056">
    <property type="entry name" value="Cyt_c-like_dom"/>
</dbReference>
<evidence type="ECO:0000256" key="2">
    <source>
        <dbReference type="ARBA" id="ARBA00022617"/>
    </source>
</evidence>
<evidence type="ECO:0000256" key="7">
    <source>
        <dbReference type="SAM" id="MobiDB-lite"/>
    </source>
</evidence>
<dbReference type="Proteomes" id="UP000632498">
    <property type="component" value="Unassembled WGS sequence"/>
</dbReference>
<feature type="compositionally biased region" description="Basic and acidic residues" evidence="7">
    <location>
        <begin position="51"/>
        <end position="65"/>
    </location>
</feature>
<evidence type="ECO:0000256" key="5">
    <source>
        <dbReference type="ARBA" id="ARBA00023004"/>
    </source>
</evidence>
<evidence type="ECO:0000256" key="1">
    <source>
        <dbReference type="ARBA" id="ARBA00022448"/>
    </source>
</evidence>
<proteinExistence type="predicted"/>
<dbReference type="GO" id="GO:0020037">
    <property type="term" value="F:heme binding"/>
    <property type="evidence" value="ECO:0007669"/>
    <property type="project" value="InterPro"/>
</dbReference>
<dbReference type="Pfam" id="PF00034">
    <property type="entry name" value="Cytochrom_C"/>
    <property type="match status" value="1"/>
</dbReference>
<feature type="signal peptide" evidence="8">
    <location>
        <begin position="1"/>
        <end position="19"/>
    </location>
</feature>
<protein>
    <recommendedName>
        <fullName evidence="9">Cytochrome c domain-containing protein</fullName>
    </recommendedName>
</protein>
<dbReference type="PANTHER" id="PTHR11961">
    <property type="entry name" value="CYTOCHROME C"/>
    <property type="match status" value="1"/>
</dbReference>
<dbReference type="PRINTS" id="PR00604">
    <property type="entry name" value="CYTCHRMECIAB"/>
</dbReference>
<accession>A0A917FD90</accession>
<feature type="region of interest" description="Disordered" evidence="7">
    <location>
        <begin position="23"/>
        <end position="72"/>
    </location>
</feature>
<keyword evidence="11" id="KW-1185">Reference proteome</keyword>
<keyword evidence="1" id="KW-0813">Transport</keyword>